<evidence type="ECO:0000313" key="6">
    <source>
        <dbReference type="EMBL" id="QZN99035.1"/>
    </source>
</evidence>
<gene>
    <name evidence="6" type="ORF">K6K41_19515</name>
</gene>
<dbReference type="InterPro" id="IPR001867">
    <property type="entry name" value="OmpR/PhoB-type_DNA-bd"/>
</dbReference>
<dbReference type="InterPro" id="IPR039420">
    <property type="entry name" value="WalR-like"/>
</dbReference>
<dbReference type="EMBL" id="CP081869">
    <property type="protein sequence ID" value="QZN99035.1"/>
    <property type="molecule type" value="Genomic_DNA"/>
</dbReference>
<feature type="DNA-binding region" description="OmpR/PhoB-type" evidence="3">
    <location>
        <begin position="117"/>
        <end position="217"/>
    </location>
</feature>
<dbReference type="GO" id="GO:0032993">
    <property type="term" value="C:protein-DNA complex"/>
    <property type="evidence" value="ECO:0007669"/>
    <property type="project" value="TreeGrafter"/>
</dbReference>
<dbReference type="AlphaFoldDB" id="A0A9E6R6A5"/>
<dbReference type="SMART" id="SM00862">
    <property type="entry name" value="Trans_reg_C"/>
    <property type="match status" value="1"/>
</dbReference>
<comment type="caution">
    <text evidence="2">Lacks conserved residue(s) required for the propagation of feature annotation.</text>
</comment>
<organism evidence="6 7">
    <name type="scientific">Chenggangzhangella methanolivorans</name>
    <dbReference type="NCBI Taxonomy" id="1437009"/>
    <lineage>
        <taxon>Bacteria</taxon>
        <taxon>Pseudomonadati</taxon>
        <taxon>Pseudomonadota</taxon>
        <taxon>Alphaproteobacteria</taxon>
        <taxon>Hyphomicrobiales</taxon>
        <taxon>Methylopilaceae</taxon>
        <taxon>Chenggangzhangella</taxon>
    </lineage>
</organism>
<dbReference type="GO" id="GO:0000156">
    <property type="term" value="F:phosphorelay response regulator activity"/>
    <property type="evidence" value="ECO:0007669"/>
    <property type="project" value="TreeGrafter"/>
</dbReference>
<dbReference type="PANTHER" id="PTHR48111">
    <property type="entry name" value="REGULATOR OF RPOS"/>
    <property type="match status" value="1"/>
</dbReference>
<dbReference type="KEGG" id="cmet:K6K41_19515"/>
<evidence type="ECO:0000259" key="5">
    <source>
        <dbReference type="PROSITE" id="PS51755"/>
    </source>
</evidence>
<dbReference type="GO" id="GO:0005829">
    <property type="term" value="C:cytosol"/>
    <property type="evidence" value="ECO:0007669"/>
    <property type="project" value="TreeGrafter"/>
</dbReference>
<evidence type="ECO:0000313" key="7">
    <source>
        <dbReference type="Proteomes" id="UP000825701"/>
    </source>
</evidence>
<proteinExistence type="predicted"/>
<dbReference type="GO" id="GO:0000976">
    <property type="term" value="F:transcription cis-regulatory region binding"/>
    <property type="evidence" value="ECO:0007669"/>
    <property type="project" value="TreeGrafter"/>
</dbReference>
<keyword evidence="7" id="KW-1185">Reference proteome</keyword>
<dbReference type="PROSITE" id="PS51755">
    <property type="entry name" value="OMPR_PHOB"/>
    <property type="match status" value="1"/>
</dbReference>
<dbReference type="SMART" id="SM00448">
    <property type="entry name" value="REC"/>
    <property type="match status" value="1"/>
</dbReference>
<dbReference type="Gene3D" id="3.40.50.2300">
    <property type="match status" value="1"/>
</dbReference>
<evidence type="ECO:0000256" key="1">
    <source>
        <dbReference type="ARBA" id="ARBA00023125"/>
    </source>
</evidence>
<evidence type="ECO:0000259" key="4">
    <source>
        <dbReference type="PROSITE" id="PS50110"/>
    </source>
</evidence>
<dbReference type="GO" id="GO:0006355">
    <property type="term" value="P:regulation of DNA-templated transcription"/>
    <property type="evidence" value="ECO:0007669"/>
    <property type="project" value="InterPro"/>
</dbReference>
<dbReference type="PROSITE" id="PS50110">
    <property type="entry name" value="RESPONSE_REGULATORY"/>
    <property type="match status" value="1"/>
</dbReference>
<dbReference type="SUPFAM" id="SSF46894">
    <property type="entry name" value="C-terminal effector domain of the bipartite response regulators"/>
    <property type="match status" value="1"/>
</dbReference>
<dbReference type="SUPFAM" id="SSF52172">
    <property type="entry name" value="CheY-like"/>
    <property type="match status" value="1"/>
</dbReference>
<dbReference type="RefSeq" id="WP_261402058.1">
    <property type="nucleotide sequence ID" value="NZ_CP081869.1"/>
</dbReference>
<evidence type="ECO:0000256" key="2">
    <source>
        <dbReference type="PROSITE-ProRule" id="PRU00169"/>
    </source>
</evidence>
<keyword evidence="1 3" id="KW-0238">DNA-binding</keyword>
<sequence>MTVTIIALEGSTSGFLADALAQEGFSASLTAEFETAPVAQAVLVLVGTMSADALSVISELRIRRPSTPQMVVCDHDDVDARIAAYEAGADDCLSRPFHFREFVAKLRALQRRAARGAAVPLLPPSPAVIDLASLELRSGDRVCRLTKREADLLVTLGRAAGGVVRREDVLRDAWGAPPGVSGNLVDVYVGYARRKLSDIEAGVEIKSVRGEGFQLAARRPSRARPQAPASARST</sequence>
<dbReference type="PANTHER" id="PTHR48111:SF38">
    <property type="entry name" value="TWO-COMPONENT RESPONSE REGULATOR"/>
    <property type="match status" value="1"/>
</dbReference>
<dbReference type="Gene3D" id="1.10.10.10">
    <property type="entry name" value="Winged helix-like DNA-binding domain superfamily/Winged helix DNA-binding domain"/>
    <property type="match status" value="1"/>
</dbReference>
<feature type="domain" description="OmpR/PhoB-type" evidence="5">
    <location>
        <begin position="117"/>
        <end position="217"/>
    </location>
</feature>
<dbReference type="InterPro" id="IPR036388">
    <property type="entry name" value="WH-like_DNA-bd_sf"/>
</dbReference>
<dbReference type="InterPro" id="IPR001789">
    <property type="entry name" value="Sig_transdc_resp-reg_receiver"/>
</dbReference>
<reference evidence="6" key="1">
    <citation type="submission" date="2021-08" db="EMBL/GenBank/DDBJ databases">
        <authorList>
            <person name="Zhang H."/>
            <person name="Xu M."/>
            <person name="Yu Z."/>
            <person name="Yang L."/>
            <person name="Cai Y."/>
        </authorList>
    </citation>
    <scope>NUCLEOTIDE SEQUENCE</scope>
    <source>
        <strain evidence="6">CHL1</strain>
    </source>
</reference>
<dbReference type="InterPro" id="IPR011006">
    <property type="entry name" value="CheY-like_superfamily"/>
</dbReference>
<dbReference type="InterPro" id="IPR016032">
    <property type="entry name" value="Sig_transdc_resp-reg_C-effctor"/>
</dbReference>
<protein>
    <submittedName>
        <fullName evidence="6">Response regulator transcription factor</fullName>
    </submittedName>
</protein>
<name>A0A9E6R6A5_9HYPH</name>
<dbReference type="CDD" id="cd00383">
    <property type="entry name" value="trans_reg_C"/>
    <property type="match status" value="1"/>
</dbReference>
<dbReference type="Proteomes" id="UP000825701">
    <property type="component" value="Chromosome"/>
</dbReference>
<feature type="domain" description="Response regulatory" evidence="4">
    <location>
        <begin position="1"/>
        <end position="110"/>
    </location>
</feature>
<evidence type="ECO:0000256" key="3">
    <source>
        <dbReference type="PROSITE-ProRule" id="PRU01091"/>
    </source>
</evidence>
<dbReference type="Pfam" id="PF00486">
    <property type="entry name" value="Trans_reg_C"/>
    <property type="match status" value="1"/>
</dbReference>
<accession>A0A9E6R6A5</accession>